<dbReference type="HOGENOM" id="CLU_2599015_0_0_9"/>
<reference evidence="1 2" key="1">
    <citation type="submission" date="2009-01" db="EMBL/GenBank/DDBJ databases">
        <authorList>
            <person name="Fulton L."/>
            <person name="Clifton S."/>
            <person name="Fulton B."/>
            <person name="Xu J."/>
            <person name="Minx P."/>
            <person name="Pepin K.H."/>
            <person name="Johnson M."/>
            <person name="Bhonagiri V."/>
            <person name="Nash W.E."/>
            <person name="Mardis E.R."/>
            <person name="Wilson R.K."/>
        </authorList>
    </citation>
    <scope>NUCLEOTIDE SEQUENCE [LARGE SCALE GENOMIC DNA]</scope>
    <source>
        <strain evidence="2">DSM 10507 / JCM 14656 / S5a33</strain>
    </source>
</reference>
<organism evidence="1 2">
    <name type="scientific">Blautia hydrogenotrophica (strain DSM 10507 / JCM 14656 / S5a33)</name>
    <name type="common">Ruminococcus hydrogenotrophicus</name>
    <dbReference type="NCBI Taxonomy" id="476272"/>
    <lineage>
        <taxon>Bacteria</taxon>
        <taxon>Bacillati</taxon>
        <taxon>Bacillota</taxon>
        <taxon>Clostridia</taxon>
        <taxon>Lachnospirales</taxon>
        <taxon>Lachnospiraceae</taxon>
        <taxon>Blautia</taxon>
    </lineage>
</organism>
<dbReference type="Proteomes" id="UP000003100">
    <property type="component" value="Unassembled WGS sequence"/>
</dbReference>
<reference evidence="1 2" key="2">
    <citation type="submission" date="2009-02" db="EMBL/GenBank/DDBJ databases">
        <title>Draft genome sequence of Blautia hydrogenotrophica DSM 10507 (Ruminococcus hydrogenotrophicus DSM 10507).</title>
        <authorList>
            <person name="Sudarsanam P."/>
            <person name="Ley R."/>
            <person name="Guruge J."/>
            <person name="Turnbaugh P.J."/>
            <person name="Mahowald M."/>
            <person name="Liep D."/>
            <person name="Gordon J."/>
        </authorList>
    </citation>
    <scope>NUCLEOTIDE SEQUENCE [LARGE SCALE GENOMIC DNA]</scope>
    <source>
        <strain evidence="2">DSM 10507 / JCM 14656 / S5a33</strain>
    </source>
</reference>
<comment type="caution">
    <text evidence="1">The sequence shown here is derived from an EMBL/GenBank/DDBJ whole genome shotgun (WGS) entry which is preliminary data.</text>
</comment>
<evidence type="ECO:0000313" key="2">
    <source>
        <dbReference type="Proteomes" id="UP000003100"/>
    </source>
</evidence>
<proteinExistence type="predicted"/>
<dbReference type="GeneID" id="86822232"/>
<sequence>MSYRKSGYTDLEKWRKTVSRYNKKYYNKTALYLPRKWTENEIQMLFDENISDRELSKKIHRSMKSIVMKRYRLSKEIEK</sequence>
<dbReference type="AlphaFoldDB" id="C0CR33"/>
<dbReference type="EMBL" id="ACBZ01000177">
    <property type="protein sequence ID" value="EEG47796.1"/>
    <property type="molecule type" value="Genomic_DNA"/>
</dbReference>
<evidence type="ECO:0000313" key="1">
    <source>
        <dbReference type="EMBL" id="EEG47796.1"/>
    </source>
</evidence>
<name>C0CR33_BLAHS</name>
<dbReference type="PATRIC" id="fig|476272.21.peg.623"/>
<dbReference type="RefSeq" id="WP_005951502.1">
    <property type="nucleotide sequence ID" value="NZ_CP136423.1"/>
</dbReference>
<accession>C0CR33</accession>
<keyword evidence="2" id="KW-1185">Reference proteome</keyword>
<protein>
    <submittedName>
        <fullName evidence="1">Uncharacterized protein</fullName>
    </submittedName>
</protein>
<gene>
    <name evidence="1" type="ORF">RUMHYD_03346</name>
</gene>